<feature type="region of interest" description="Disordered" evidence="1">
    <location>
        <begin position="1"/>
        <end position="24"/>
    </location>
</feature>
<proteinExistence type="predicted"/>
<feature type="compositionally biased region" description="Basic residues" evidence="1">
    <location>
        <begin position="1"/>
        <end position="10"/>
    </location>
</feature>
<reference evidence="3" key="1">
    <citation type="journal article" date="2022" name="Int. J. Syst. Evol. Microbiol.">
        <title>Anaeromyxobacter oryzae sp. nov., Anaeromyxobacter diazotrophicus sp. nov. and Anaeromyxobacter paludicola sp. nov., isolated from paddy soils.</title>
        <authorList>
            <person name="Itoh H."/>
            <person name="Xu Z."/>
            <person name="Mise K."/>
            <person name="Masuda Y."/>
            <person name="Ushijima N."/>
            <person name="Hayakawa C."/>
            <person name="Shiratori Y."/>
            <person name="Senoo K."/>
        </authorList>
    </citation>
    <scope>NUCLEOTIDE SEQUENCE [LARGE SCALE GENOMIC DNA]</scope>
    <source>
        <strain evidence="3">Red232</strain>
    </source>
</reference>
<dbReference type="EMBL" id="AP025591">
    <property type="protein sequence ID" value="BDG03405.1"/>
    <property type="molecule type" value="Genomic_DNA"/>
</dbReference>
<protein>
    <submittedName>
        <fullName evidence="2">Uncharacterized protein</fullName>
    </submittedName>
</protein>
<accession>A0ABM7WV63</accession>
<sequence length="133" mass="13782">MRGPCRRVTHGHGSSGPLASVRDLGLDSGGVSPPAIPCPSCSVPLVTPDVLDAGTVAIPDLSVLQFRCPHCRAGAWARLGDGHVALGPVGGEPGDFDAACEPALSVRPDAGWLDCWYAGQYRRFPARIAARVA</sequence>
<evidence type="ECO:0000256" key="1">
    <source>
        <dbReference type="SAM" id="MobiDB-lite"/>
    </source>
</evidence>
<dbReference type="Proteomes" id="UP001162891">
    <property type="component" value="Chromosome"/>
</dbReference>
<keyword evidence="3" id="KW-1185">Reference proteome</keyword>
<evidence type="ECO:0000313" key="3">
    <source>
        <dbReference type="Proteomes" id="UP001162891"/>
    </source>
</evidence>
<organism evidence="2 3">
    <name type="scientific">Anaeromyxobacter oryzae</name>
    <dbReference type="NCBI Taxonomy" id="2918170"/>
    <lineage>
        <taxon>Bacteria</taxon>
        <taxon>Pseudomonadati</taxon>
        <taxon>Myxococcota</taxon>
        <taxon>Myxococcia</taxon>
        <taxon>Myxococcales</taxon>
        <taxon>Cystobacterineae</taxon>
        <taxon>Anaeromyxobacteraceae</taxon>
        <taxon>Anaeromyxobacter</taxon>
    </lineage>
</organism>
<name>A0ABM7WV63_9BACT</name>
<gene>
    <name evidence="2" type="ORF">AMOR_24010</name>
</gene>
<evidence type="ECO:0000313" key="2">
    <source>
        <dbReference type="EMBL" id="BDG03405.1"/>
    </source>
</evidence>